<dbReference type="GO" id="GO:0006508">
    <property type="term" value="P:proteolysis"/>
    <property type="evidence" value="ECO:0007669"/>
    <property type="project" value="UniProtKB-KW"/>
</dbReference>
<organism evidence="10 11">
    <name type="scientific">Trapa natans</name>
    <name type="common">Water chestnut</name>
    <dbReference type="NCBI Taxonomy" id="22666"/>
    <lineage>
        <taxon>Eukaryota</taxon>
        <taxon>Viridiplantae</taxon>
        <taxon>Streptophyta</taxon>
        <taxon>Embryophyta</taxon>
        <taxon>Tracheophyta</taxon>
        <taxon>Spermatophyta</taxon>
        <taxon>Magnoliopsida</taxon>
        <taxon>eudicotyledons</taxon>
        <taxon>Gunneridae</taxon>
        <taxon>Pentapetalae</taxon>
        <taxon>rosids</taxon>
        <taxon>malvids</taxon>
        <taxon>Myrtales</taxon>
        <taxon>Lythraceae</taxon>
        <taxon>Trapa</taxon>
    </lineage>
</organism>
<dbReference type="Proteomes" id="UP001346149">
    <property type="component" value="Unassembled WGS sequence"/>
</dbReference>
<evidence type="ECO:0000256" key="3">
    <source>
        <dbReference type="ARBA" id="ARBA00022729"/>
    </source>
</evidence>
<keyword evidence="11" id="KW-1185">Reference proteome</keyword>
<dbReference type="InterPro" id="IPR032861">
    <property type="entry name" value="TAXi_N"/>
</dbReference>
<dbReference type="FunFam" id="2.40.70.10:FF:000010">
    <property type="entry name" value="Aspartyl protease family protein 2"/>
    <property type="match status" value="1"/>
</dbReference>
<name>A0AAN7QVG3_TRANT</name>
<evidence type="ECO:0000256" key="5">
    <source>
        <dbReference type="ARBA" id="ARBA00022801"/>
    </source>
</evidence>
<evidence type="ECO:0000313" key="11">
    <source>
        <dbReference type="Proteomes" id="UP001346149"/>
    </source>
</evidence>
<dbReference type="InterPro" id="IPR032799">
    <property type="entry name" value="TAXi_C"/>
</dbReference>
<dbReference type="PANTHER" id="PTHR13683">
    <property type="entry name" value="ASPARTYL PROTEASES"/>
    <property type="match status" value="1"/>
</dbReference>
<keyword evidence="3 8" id="KW-0732">Signal</keyword>
<gene>
    <name evidence="10" type="ORF">SAY86_015471</name>
</gene>
<dbReference type="InterPro" id="IPR001461">
    <property type="entry name" value="Aspartic_peptidase_A1"/>
</dbReference>
<dbReference type="InterPro" id="IPR033121">
    <property type="entry name" value="PEPTIDASE_A1"/>
</dbReference>
<evidence type="ECO:0000313" key="10">
    <source>
        <dbReference type="EMBL" id="KAK4781369.1"/>
    </source>
</evidence>
<proteinExistence type="inferred from homology"/>
<dbReference type="Pfam" id="PF14543">
    <property type="entry name" value="TAXi_N"/>
    <property type="match status" value="1"/>
</dbReference>
<feature type="chain" id="PRO_5042975625" description="Peptidase A1 domain-containing protein" evidence="8">
    <location>
        <begin position="22"/>
        <end position="489"/>
    </location>
</feature>
<evidence type="ECO:0000256" key="2">
    <source>
        <dbReference type="ARBA" id="ARBA00022670"/>
    </source>
</evidence>
<keyword evidence="5" id="KW-0378">Hydrolase</keyword>
<feature type="signal peptide" evidence="8">
    <location>
        <begin position="1"/>
        <end position="21"/>
    </location>
</feature>
<keyword evidence="4" id="KW-0064">Aspartyl protease</keyword>
<dbReference type="Pfam" id="PF14541">
    <property type="entry name" value="TAXi_C"/>
    <property type="match status" value="1"/>
</dbReference>
<evidence type="ECO:0000256" key="8">
    <source>
        <dbReference type="SAM" id="SignalP"/>
    </source>
</evidence>
<dbReference type="GO" id="GO:0004190">
    <property type="term" value="F:aspartic-type endopeptidase activity"/>
    <property type="evidence" value="ECO:0007669"/>
    <property type="project" value="UniProtKB-KW"/>
</dbReference>
<dbReference type="FunFam" id="2.40.70.10:FF:000016">
    <property type="entry name" value="Probable aspartic protease At2g35615"/>
    <property type="match status" value="1"/>
</dbReference>
<comment type="similarity">
    <text evidence="1">Belongs to the peptidase A1 family.</text>
</comment>
<dbReference type="PROSITE" id="PS51767">
    <property type="entry name" value="PEPTIDASE_A1"/>
    <property type="match status" value="1"/>
</dbReference>
<sequence length="489" mass="52382">MMAKPISAFLFFFFIFTIIQASFSGRLQPSTTTTTVLDVSASLQRAHQVLSSSSSFTTSSPPQNSTFAHPPYSFHLHIHPRESLLKPSAHKDYRSLVLSRLARDSARVDYLNAELRRAIGNLTDKTADQYQEEGLSVPIISGMSQGSGEYFIRVGIGSPGSQLLMSLDTGSDVSWMQCQPCVNCYEQTDPIFNPSSSSTYQPLSCESQQCQALEVSSCSSGNQCLYRVRYGDGSVTSGELATETVSFGGSGSINNIALGCGHDNEGLFRGSAGLIGLGRGQLSLIGQMGANFFSYCLVHRDSPDSSTLEIDSGARTGSSAKARLIRNEKFNTFYYVEVTGMSVGGNQLPIPSSVFQIDGSGGGGIIVDSGTAITRLQTEAYNILRDAFVQQGQGLRRTSGILLFDTCYDFSSLTSVRVPTVSFQLSGGGSWSLPAENYLIPMDGSGTYCFAFAPTSSPALSIIGNVQQQGVRVSFDLADSIVSFSPSQC</sequence>
<evidence type="ECO:0000256" key="1">
    <source>
        <dbReference type="ARBA" id="ARBA00007447"/>
    </source>
</evidence>
<evidence type="ECO:0000256" key="7">
    <source>
        <dbReference type="PIRSR" id="PIRSR601461-1"/>
    </source>
</evidence>
<feature type="domain" description="Peptidase A1" evidence="9">
    <location>
        <begin position="150"/>
        <end position="485"/>
    </location>
</feature>
<reference evidence="10 11" key="1">
    <citation type="journal article" date="2023" name="Hortic Res">
        <title>Pangenome of water caltrop reveals structural variations and asymmetric subgenome divergence after allopolyploidization.</title>
        <authorList>
            <person name="Zhang X."/>
            <person name="Chen Y."/>
            <person name="Wang L."/>
            <person name="Yuan Y."/>
            <person name="Fang M."/>
            <person name="Shi L."/>
            <person name="Lu R."/>
            <person name="Comes H.P."/>
            <person name="Ma Y."/>
            <person name="Chen Y."/>
            <person name="Huang G."/>
            <person name="Zhou Y."/>
            <person name="Zheng Z."/>
            <person name="Qiu Y."/>
        </authorList>
    </citation>
    <scope>NUCLEOTIDE SEQUENCE [LARGE SCALE GENOMIC DNA]</scope>
    <source>
        <strain evidence="10">F231</strain>
    </source>
</reference>
<accession>A0AAN7QVG3</accession>
<keyword evidence="6" id="KW-0238">DNA-binding</keyword>
<dbReference type="GO" id="GO:0003677">
    <property type="term" value="F:DNA binding"/>
    <property type="evidence" value="ECO:0007669"/>
    <property type="project" value="UniProtKB-KW"/>
</dbReference>
<protein>
    <recommendedName>
        <fullName evidence="9">Peptidase A1 domain-containing protein</fullName>
    </recommendedName>
</protein>
<evidence type="ECO:0000256" key="4">
    <source>
        <dbReference type="ARBA" id="ARBA00022750"/>
    </source>
</evidence>
<dbReference type="AlphaFoldDB" id="A0AAN7QVG3"/>
<dbReference type="InterPro" id="IPR021109">
    <property type="entry name" value="Peptidase_aspartic_dom_sf"/>
</dbReference>
<comment type="caution">
    <text evidence="10">The sequence shown here is derived from an EMBL/GenBank/DDBJ whole genome shotgun (WGS) entry which is preliminary data.</text>
</comment>
<evidence type="ECO:0000256" key="6">
    <source>
        <dbReference type="ARBA" id="ARBA00023125"/>
    </source>
</evidence>
<dbReference type="SUPFAM" id="SSF50630">
    <property type="entry name" value="Acid proteases"/>
    <property type="match status" value="1"/>
</dbReference>
<dbReference type="PANTHER" id="PTHR13683:SF274">
    <property type="entry name" value="PROTEIN ASPARTIC PROTEASE IN GUARD CELL 1"/>
    <property type="match status" value="1"/>
</dbReference>
<feature type="active site" evidence="7">
    <location>
        <position position="168"/>
    </location>
</feature>
<dbReference type="Gene3D" id="2.40.70.10">
    <property type="entry name" value="Acid Proteases"/>
    <property type="match status" value="2"/>
</dbReference>
<dbReference type="EMBL" id="JAXQNO010000016">
    <property type="protein sequence ID" value="KAK4781369.1"/>
    <property type="molecule type" value="Genomic_DNA"/>
</dbReference>
<keyword evidence="2" id="KW-0645">Protease</keyword>
<evidence type="ECO:0000259" key="9">
    <source>
        <dbReference type="PROSITE" id="PS51767"/>
    </source>
</evidence>
<feature type="active site" evidence="7">
    <location>
        <position position="368"/>
    </location>
</feature>